<evidence type="ECO:0000256" key="1">
    <source>
        <dbReference type="SAM" id="MobiDB-lite"/>
    </source>
</evidence>
<keyword evidence="2" id="KW-1185">Reference proteome</keyword>
<reference evidence="3" key="1">
    <citation type="submission" date="2022-11" db="UniProtKB">
        <authorList>
            <consortium name="WormBaseParasite"/>
        </authorList>
    </citation>
    <scope>IDENTIFICATION</scope>
</reference>
<evidence type="ECO:0000313" key="3">
    <source>
        <dbReference type="WBParaSite" id="PSAMB.scaffold11565size3263.g34240.t1"/>
    </source>
</evidence>
<name>A0A914UR72_9BILA</name>
<dbReference type="Proteomes" id="UP000887566">
    <property type="component" value="Unplaced"/>
</dbReference>
<sequence length="192" mass="20548">MELGHRRPSGGEDGDAGNWSRTVRGGDPAATLANGSEIAARRSMALPDSADDGRAISGWRAGAGESETADFRFLLRPQWTRDDCSTARRQCRFSSLEGAFMPPFISTIQPLYSAHTVVRPSRAAPSANDASMSSRCALSSSEPRWSAAFTHTASLGDDYARHAAVDDYPTGDNTVALLGSRRRAYAARAPVN</sequence>
<protein>
    <submittedName>
        <fullName evidence="3">Uncharacterized protein</fullName>
    </submittedName>
</protein>
<dbReference type="WBParaSite" id="PSAMB.scaffold11565size3263.g34240.t1">
    <property type="protein sequence ID" value="PSAMB.scaffold11565size3263.g34240.t1"/>
    <property type="gene ID" value="PSAMB.scaffold11565size3263.g34240"/>
</dbReference>
<feature type="region of interest" description="Disordered" evidence="1">
    <location>
        <begin position="1"/>
        <end position="31"/>
    </location>
</feature>
<proteinExistence type="predicted"/>
<dbReference type="AlphaFoldDB" id="A0A914UR72"/>
<organism evidence="2 3">
    <name type="scientific">Plectus sambesii</name>
    <dbReference type="NCBI Taxonomy" id="2011161"/>
    <lineage>
        <taxon>Eukaryota</taxon>
        <taxon>Metazoa</taxon>
        <taxon>Ecdysozoa</taxon>
        <taxon>Nematoda</taxon>
        <taxon>Chromadorea</taxon>
        <taxon>Plectida</taxon>
        <taxon>Plectina</taxon>
        <taxon>Plectoidea</taxon>
        <taxon>Plectidae</taxon>
        <taxon>Plectus</taxon>
    </lineage>
</organism>
<evidence type="ECO:0000313" key="2">
    <source>
        <dbReference type="Proteomes" id="UP000887566"/>
    </source>
</evidence>
<accession>A0A914UR72</accession>